<keyword evidence="1" id="KW-0472">Membrane</keyword>
<dbReference type="KEGG" id="chiz:HQ393_03930"/>
<organism evidence="2 3">
    <name type="scientific">Chitinibacter bivalviorum</name>
    <dbReference type="NCBI Taxonomy" id="2739434"/>
    <lineage>
        <taxon>Bacteria</taxon>
        <taxon>Pseudomonadati</taxon>
        <taxon>Pseudomonadota</taxon>
        <taxon>Betaproteobacteria</taxon>
        <taxon>Neisseriales</taxon>
        <taxon>Chitinibacteraceae</taxon>
        <taxon>Chitinibacter</taxon>
    </lineage>
</organism>
<keyword evidence="1" id="KW-1133">Transmembrane helix</keyword>
<reference evidence="2 3" key="1">
    <citation type="submission" date="2020-07" db="EMBL/GenBank/DDBJ databases">
        <title>Complete genome sequence of Chitinibacter sp. 2T18.</title>
        <authorList>
            <person name="Bae J.-W."/>
            <person name="Choi J.-W."/>
        </authorList>
    </citation>
    <scope>NUCLEOTIDE SEQUENCE [LARGE SCALE GENOMIC DNA]</scope>
    <source>
        <strain evidence="2 3">2T18</strain>
    </source>
</reference>
<dbReference type="EMBL" id="CP058627">
    <property type="protein sequence ID" value="QLG87466.1"/>
    <property type="molecule type" value="Genomic_DNA"/>
</dbReference>
<dbReference type="AlphaFoldDB" id="A0A7H9BGT0"/>
<feature type="transmembrane region" description="Helical" evidence="1">
    <location>
        <begin position="93"/>
        <end position="117"/>
    </location>
</feature>
<evidence type="ECO:0000313" key="2">
    <source>
        <dbReference type="EMBL" id="QLG87466.1"/>
    </source>
</evidence>
<accession>A0A7H9BGT0</accession>
<proteinExistence type="predicted"/>
<feature type="transmembrane region" description="Helical" evidence="1">
    <location>
        <begin position="12"/>
        <end position="35"/>
    </location>
</feature>
<keyword evidence="1" id="KW-0812">Transmembrane</keyword>
<dbReference type="RefSeq" id="WP_179357549.1">
    <property type="nucleotide sequence ID" value="NZ_CP058627.1"/>
</dbReference>
<gene>
    <name evidence="2" type="ORF">HQ393_03930</name>
</gene>
<sequence length="121" mass="13645">MEFHITQAGYLFFLDVLLPTLVLASLLGFLIYIVCARLVYDHLRENYHDALPQKMSMAFGDAEDSGGGYIAALWYAARTGSWKRIQCNTWRRMFIATQSIGSITGICVTVLCLSFLFPLKP</sequence>
<dbReference type="Proteomes" id="UP000509597">
    <property type="component" value="Chromosome"/>
</dbReference>
<evidence type="ECO:0000313" key="3">
    <source>
        <dbReference type="Proteomes" id="UP000509597"/>
    </source>
</evidence>
<protein>
    <submittedName>
        <fullName evidence="2">Uncharacterized protein</fullName>
    </submittedName>
</protein>
<evidence type="ECO:0000256" key="1">
    <source>
        <dbReference type="SAM" id="Phobius"/>
    </source>
</evidence>
<keyword evidence="3" id="KW-1185">Reference proteome</keyword>
<name>A0A7H9BGT0_9NEIS</name>